<organism evidence="1 2">
    <name type="scientific">Ampelomyces quisqualis</name>
    <name type="common">Powdery mildew agent</name>
    <dbReference type="NCBI Taxonomy" id="50730"/>
    <lineage>
        <taxon>Eukaryota</taxon>
        <taxon>Fungi</taxon>
        <taxon>Dikarya</taxon>
        <taxon>Ascomycota</taxon>
        <taxon>Pezizomycotina</taxon>
        <taxon>Dothideomycetes</taxon>
        <taxon>Pleosporomycetidae</taxon>
        <taxon>Pleosporales</taxon>
        <taxon>Pleosporineae</taxon>
        <taxon>Phaeosphaeriaceae</taxon>
        <taxon>Ampelomyces</taxon>
    </lineage>
</organism>
<gene>
    <name evidence="1" type="ORF">BDU57DRAFT_524649</name>
</gene>
<protein>
    <submittedName>
        <fullName evidence="1">Uncharacterized protein</fullName>
    </submittedName>
</protein>
<evidence type="ECO:0000313" key="1">
    <source>
        <dbReference type="EMBL" id="KAF1911492.1"/>
    </source>
</evidence>
<sequence length="59" mass="6511">MVARSAPTPPCDVFPQEFTCVPTRPPTQWVGEVRGYRTKLGSQLSATPTFITVLTDVKM</sequence>
<accession>A0A6A5Q7T9</accession>
<proteinExistence type="predicted"/>
<reference evidence="1" key="1">
    <citation type="journal article" date="2020" name="Stud. Mycol.">
        <title>101 Dothideomycetes genomes: a test case for predicting lifestyles and emergence of pathogens.</title>
        <authorList>
            <person name="Haridas S."/>
            <person name="Albert R."/>
            <person name="Binder M."/>
            <person name="Bloem J."/>
            <person name="Labutti K."/>
            <person name="Salamov A."/>
            <person name="Andreopoulos B."/>
            <person name="Baker S."/>
            <person name="Barry K."/>
            <person name="Bills G."/>
            <person name="Bluhm B."/>
            <person name="Cannon C."/>
            <person name="Castanera R."/>
            <person name="Culley D."/>
            <person name="Daum C."/>
            <person name="Ezra D."/>
            <person name="Gonzalez J."/>
            <person name="Henrissat B."/>
            <person name="Kuo A."/>
            <person name="Liang C."/>
            <person name="Lipzen A."/>
            <person name="Lutzoni F."/>
            <person name="Magnuson J."/>
            <person name="Mondo S."/>
            <person name="Nolan M."/>
            <person name="Ohm R."/>
            <person name="Pangilinan J."/>
            <person name="Park H.-J."/>
            <person name="Ramirez L."/>
            <person name="Alfaro M."/>
            <person name="Sun H."/>
            <person name="Tritt A."/>
            <person name="Yoshinaga Y."/>
            <person name="Zwiers L.-H."/>
            <person name="Turgeon B."/>
            <person name="Goodwin S."/>
            <person name="Spatafora J."/>
            <person name="Crous P."/>
            <person name="Grigoriev I."/>
        </authorList>
    </citation>
    <scope>NUCLEOTIDE SEQUENCE</scope>
    <source>
        <strain evidence="1">HMLAC05119</strain>
    </source>
</reference>
<evidence type="ECO:0000313" key="2">
    <source>
        <dbReference type="Proteomes" id="UP000800096"/>
    </source>
</evidence>
<keyword evidence="2" id="KW-1185">Reference proteome</keyword>
<dbReference type="EMBL" id="ML979144">
    <property type="protein sequence ID" value="KAF1911492.1"/>
    <property type="molecule type" value="Genomic_DNA"/>
</dbReference>
<name>A0A6A5Q7T9_AMPQU</name>
<dbReference type="AlphaFoldDB" id="A0A6A5Q7T9"/>
<dbReference type="Proteomes" id="UP000800096">
    <property type="component" value="Unassembled WGS sequence"/>
</dbReference>